<evidence type="ECO:0000256" key="4">
    <source>
        <dbReference type="ARBA" id="ARBA00022917"/>
    </source>
</evidence>
<dbReference type="Pfam" id="PF01327">
    <property type="entry name" value="Pep_deformylase"/>
    <property type="match status" value="1"/>
</dbReference>
<dbReference type="PRINTS" id="PR01576">
    <property type="entry name" value="PDEFORMYLASE"/>
</dbReference>
<dbReference type="Ensembl" id="ENSEBUT00000009456.1">
    <property type="protein sequence ID" value="ENSEBUP00000008941.1"/>
    <property type="gene ID" value="ENSEBUG00000005779.1"/>
</dbReference>
<keyword evidence="4 7" id="KW-0648">Protein biosynthesis</keyword>
<evidence type="ECO:0000313" key="9">
    <source>
        <dbReference type="Proteomes" id="UP000694388"/>
    </source>
</evidence>
<dbReference type="GO" id="GO:0005739">
    <property type="term" value="C:mitochondrion"/>
    <property type="evidence" value="ECO:0007669"/>
    <property type="project" value="UniProtKB-ARBA"/>
</dbReference>
<dbReference type="GO" id="GO:0006412">
    <property type="term" value="P:translation"/>
    <property type="evidence" value="ECO:0007669"/>
    <property type="project" value="UniProtKB-KW"/>
</dbReference>
<dbReference type="AlphaFoldDB" id="A0A8C4Q2A7"/>
<comment type="function">
    <text evidence="5 7">Removes the formyl group from the N-terminal Met of newly synthesized proteins.</text>
</comment>
<dbReference type="HAMAP" id="MF_00163">
    <property type="entry name" value="Pep_deformylase"/>
    <property type="match status" value="1"/>
</dbReference>
<evidence type="ECO:0000256" key="5">
    <source>
        <dbReference type="ARBA" id="ARBA00037114"/>
    </source>
</evidence>
<keyword evidence="3 7" id="KW-0378">Hydrolase</keyword>
<keyword evidence="9" id="KW-1185">Reference proteome</keyword>
<dbReference type="FunFam" id="3.90.45.10:FF:000003">
    <property type="entry name" value="Peptide deformylase"/>
    <property type="match status" value="1"/>
</dbReference>
<keyword evidence="2 7" id="KW-0479">Metal-binding</keyword>
<proteinExistence type="inferred from homology"/>
<dbReference type="NCBIfam" id="NF001159">
    <property type="entry name" value="PRK00150.1-3"/>
    <property type="match status" value="1"/>
</dbReference>
<evidence type="ECO:0000256" key="2">
    <source>
        <dbReference type="ARBA" id="ARBA00022723"/>
    </source>
</evidence>
<dbReference type="SUPFAM" id="SSF56420">
    <property type="entry name" value="Peptide deformylase"/>
    <property type="match status" value="1"/>
</dbReference>
<evidence type="ECO:0000256" key="7">
    <source>
        <dbReference type="RuleBase" id="RU362111"/>
    </source>
</evidence>
<dbReference type="GO" id="GO:0042586">
    <property type="term" value="F:peptide deformylase activity"/>
    <property type="evidence" value="ECO:0007669"/>
    <property type="project" value="UniProtKB-EC"/>
</dbReference>
<dbReference type="EC" id="3.5.1.88" evidence="7"/>
<dbReference type="InterPro" id="IPR036821">
    <property type="entry name" value="Peptide_deformylase_sf"/>
</dbReference>
<evidence type="ECO:0000256" key="6">
    <source>
        <dbReference type="ARBA" id="ARBA00048875"/>
    </source>
</evidence>
<evidence type="ECO:0000256" key="3">
    <source>
        <dbReference type="ARBA" id="ARBA00022801"/>
    </source>
</evidence>
<dbReference type="Ensembl" id="ENSEBUT00000009466.1">
    <property type="protein sequence ID" value="ENSEBUP00000008951.1"/>
    <property type="gene ID" value="ENSEBUG00000005779.1"/>
</dbReference>
<reference evidence="8" key="1">
    <citation type="submission" date="2025-05" db="UniProtKB">
        <authorList>
            <consortium name="Ensembl"/>
        </authorList>
    </citation>
    <scope>IDENTIFICATION</scope>
</reference>
<dbReference type="GeneTree" id="ENSGT00390000018698"/>
<accession>A0A8C4Q2A7</accession>
<name>A0A8C4Q2A7_EPTBU</name>
<sequence>MRPVGRWSRDTMPIVAPRFARWTLLPVCAKRVRSGDVLNARCCTRGPAEAVRVRRYLRKRTVALRGEAEVKQVGHPALRARAVAVPPGEIPSGPLESLVLRMVRSMRREDLVGLAAPQVGLRKQVLVMELTPDGVGEFSPHLREEWGVSPFPLKVFVNPTLQVLDPEVLVLPEGCASIRGFSACVPRHRSVCISGVDVNGQPVSWVARNWAARVVQHEMDHLSGILYIDRMDTKTFTNLDWKETDTGC</sequence>
<evidence type="ECO:0000313" key="8">
    <source>
        <dbReference type="Ensembl" id="ENSEBUP00000008941.1"/>
    </source>
</evidence>
<evidence type="ECO:0000256" key="1">
    <source>
        <dbReference type="ARBA" id="ARBA00010759"/>
    </source>
</evidence>
<dbReference type="PANTHER" id="PTHR10458">
    <property type="entry name" value="PEPTIDE DEFORMYLASE"/>
    <property type="match status" value="1"/>
</dbReference>
<protein>
    <recommendedName>
        <fullName evidence="7">Peptide deformylase</fullName>
        <ecNumber evidence="7">3.5.1.88</ecNumber>
    </recommendedName>
</protein>
<organism evidence="8 9">
    <name type="scientific">Eptatretus burgeri</name>
    <name type="common">Inshore hagfish</name>
    <dbReference type="NCBI Taxonomy" id="7764"/>
    <lineage>
        <taxon>Eukaryota</taxon>
        <taxon>Metazoa</taxon>
        <taxon>Chordata</taxon>
        <taxon>Craniata</taxon>
        <taxon>Vertebrata</taxon>
        <taxon>Cyclostomata</taxon>
        <taxon>Myxini</taxon>
        <taxon>Myxiniformes</taxon>
        <taxon>Myxinidae</taxon>
        <taxon>Eptatretinae</taxon>
        <taxon>Eptatretus</taxon>
    </lineage>
</organism>
<comment type="similarity">
    <text evidence="1 7">Belongs to the polypeptide deformylase family.</text>
</comment>
<dbReference type="PANTHER" id="PTHR10458:SF2">
    <property type="entry name" value="PEPTIDE DEFORMYLASE, MITOCHONDRIAL"/>
    <property type="match status" value="1"/>
</dbReference>
<dbReference type="CDD" id="cd00487">
    <property type="entry name" value="Pep_deformylase"/>
    <property type="match status" value="1"/>
</dbReference>
<dbReference type="GO" id="GO:0046872">
    <property type="term" value="F:metal ion binding"/>
    <property type="evidence" value="ECO:0007669"/>
    <property type="project" value="UniProtKB-KW"/>
</dbReference>
<comment type="catalytic activity">
    <reaction evidence="6 7">
        <text>N-terminal N-formyl-L-methionyl-[peptide] + H2O = N-terminal L-methionyl-[peptide] + formate</text>
        <dbReference type="Rhea" id="RHEA:24420"/>
        <dbReference type="Rhea" id="RHEA-COMP:10639"/>
        <dbReference type="Rhea" id="RHEA-COMP:10640"/>
        <dbReference type="ChEBI" id="CHEBI:15377"/>
        <dbReference type="ChEBI" id="CHEBI:15740"/>
        <dbReference type="ChEBI" id="CHEBI:49298"/>
        <dbReference type="ChEBI" id="CHEBI:64731"/>
        <dbReference type="EC" id="3.5.1.88"/>
    </reaction>
</comment>
<dbReference type="Proteomes" id="UP000694388">
    <property type="component" value="Unplaced"/>
</dbReference>
<dbReference type="InterPro" id="IPR023635">
    <property type="entry name" value="Peptide_deformylase"/>
</dbReference>
<dbReference type="Gene3D" id="3.90.45.10">
    <property type="entry name" value="Peptide deformylase"/>
    <property type="match status" value="1"/>
</dbReference>
<dbReference type="OMA" id="ILYPMRI"/>